<evidence type="ECO:0000313" key="4">
    <source>
        <dbReference type="Proteomes" id="UP001151582"/>
    </source>
</evidence>
<gene>
    <name evidence="3" type="ORF">H4R34_000672</name>
</gene>
<sequence length="449" mass="50624">MARISIWLLATMAGVSLVNATPMQEGKDQVTVDSLKPGSRRSALPSIEPTDVVMSQLPQEPAVSQDDLDGVFNSLRQNLGLPDMKDVTGSPTKVGLRTLLDGAQVEYRAMFALVLRHFESQDNDITAASKSLDTYYPDIYQNGLSQERKPPQFEYPPMFNIRYPFVIDTKDISPSLADLGRMSQPEYIVGVIKALFAMLKNKDDLLKEFEAMVQSEQDELQDSQDVISTDQTEEAAALALTKKHRAFMNRFWLEVIGGGEKERLSYYLSNMLAFDVITRILGQVLESGKQNNGNYDKALEIARQISQFSGFTERFGPKSVNAPNHFEFIMLYATAQKLENRDKLLRDAQELGNVDVSFLYNCFKHLSNFSPVDGWKDIFGINVPSDIGSSSKKNEAQCIRLEKKYNRSLKSFINDRVKLYYIDGEDISDLYEADDGDDDYFSDMGADNE</sequence>
<comment type="caution">
    <text evidence="3">The sequence shown here is derived from an EMBL/GenBank/DDBJ whole genome shotgun (WGS) entry which is preliminary data.</text>
</comment>
<keyword evidence="4" id="KW-1185">Reference proteome</keyword>
<proteinExistence type="predicted"/>
<feature type="signal peptide" evidence="2">
    <location>
        <begin position="1"/>
        <end position="20"/>
    </location>
</feature>
<dbReference type="AlphaFoldDB" id="A0A9W8B6Q8"/>
<keyword evidence="2" id="KW-0732">Signal</keyword>
<evidence type="ECO:0000313" key="3">
    <source>
        <dbReference type="EMBL" id="KAJ1984409.1"/>
    </source>
</evidence>
<accession>A0A9W8B6Q8</accession>
<evidence type="ECO:0000256" key="2">
    <source>
        <dbReference type="SAM" id="SignalP"/>
    </source>
</evidence>
<name>A0A9W8B6Q8_9FUNG</name>
<reference evidence="3" key="1">
    <citation type="submission" date="2022-07" db="EMBL/GenBank/DDBJ databases">
        <title>Phylogenomic reconstructions and comparative analyses of Kickxellomycotina fungi.</title>
        <authorList>
            <person name="Reynolds N.K."/>
            <person name="Stajich J.E."/>
            <person name="Barry K."/>
            <person name="Grigoriev I.V."/>
            <person name="Crous P."/>
            <person name="Smith M.E."/>
        </authorList>
    </citation>
    <scope>NUCLEOTIDE SEQUENCE</scope>
    <source>
        <strain evidence="3">RSA 567</strain>
    </source>
</reference>
<feature type="coiled-coil region" evidence="1">
    <location>
        <begin position="199"/>
        <end position="226"/>
    </location>
</feature>
<feature type="chain" id="PRO_5040781527" evidence="2">
    <location>
        <begin position="21"/>
        <end position="449"/>
    </location>
</feature>
<organism evidence="3 4">
    <name type="scientific">Dimargaris verticillata</name>
    <dbReference type="NCBI Taxonomy" id="2761393"/>
    <lineage>
        <taxon>Eukaryota</taxon>
        <taxon>Fungi</taxon>
        <taxon>Fungi incertae sedis</taxon>
        <taxon>Zoopagomycota</taxon>
        <taxon>Kickxellomycotina</taxon>
        <taxon>Dimargaritomycetes</taxon>
        <taxon>Dimargaritales</taxon>
        <taxon>Dimargaritaceae</taxon>
        <taxon>Dimargaris</taxon>
    </lineage>
</organism>
<dbReference type="Proteomes" id="UP001151582">
    <property type="component" value="Unassembled WGS sequence"/>
</dbReference>
<protein>
    <submittedName>
        <fullName evidence="3">Uncharacterized protein</fullName>
    </submittedName>
</protein>
<evidence type="ECO:0000256" key="1">
    <source>
        <dbReference type="SAM" id="Coils"/>
    </source>
</evidence>
<dbReference type="EMBL" id="JANBQB010000020">
    <property type="protein sequence ID" value="KAJ1984409.1"/>
    <property type="molecule type" value="Genomic_DNA"/>
</dbReference>
<keyword evidence="1" id="KW-0175">Coiled coil</keyword>